<organism evidence="2 3">
    <name type="scientific">Limosilactobacillus vaginalis</name>
    <dbReference type="NCBI Taxonomy" id="1633"/>
    <lineage>
        <taxon>Bacteria</taxon>
        <taxon>Bacillati</taxon>
        <taxon>Bacillota</taxon>
        <taxon>Bacilli</taxon>
        <taxon>Lactobacillales</taxon>
        <taxon>Lactobacillaceae</taxon>
        <taxon>Limosilactobacillus</taxon>
    </lineage>
</organism>
<evidence type="ECO:0008006" key="4">
    <source>
        <dbReference type="Google" id="ProtNLM"/>
    </source>
</evidence>
<accession>A0AAW5WT65</accession>
<dbReference type="RefSeq" id="WP_269295880.1">
    <property type="nucleotide sequence ID" value="NZ_JAKHPH010000006.1"/>
</dbReference>
<evidence type="ECO:0000256" key="1">
    <source>
        <dbReference type="SAM" id="MobiDB-lite"/>
    </source>
</evidence>
<gene>
    <name evidence="2" type="ORF">L2724_03885</name>
</gene>
<feature type="compositionally biased region" description="Basic and acidic residues" evidence="1">
    <location>
        <begin position="142"/>
        <end position="160"/>
    </location>
</feature>
<reference evidence="2" key="1">
    <citation type="submission" date="2022-01" db="EMBL/GenBank/DDBJ databases">
        <title>VMRC isolate genome collection.</title>
        <authorList>
            <person name="France M."/>
            <person name="Rutt L."/>
            <person name="Humphrys M."/>
            <person name="Ravel J."/>
        </authorList>
    </citation>
    <scope>NUCLEOTIDE SEQUENCE</scope>
    <source>
        <strain evidence="2">C0048A1</strain>
    </source>
</reference>
<dbReference type="Proteomes" id="UP001212401">
    <property type="component" value="Unassembled WGS sequence"/>
</dbReference>
<name>A0AAW5WT65_9LACO</name>
<protein>
    <recommendedName>
        <fullName evidence="4">Helix-turn-helix domain-containing protein</fullName>
    </recommendedName>
</protein>
<evidence type="ECO:0000313" key="2">
    <source>
        <dbReference type="EMBL" id="MCZ3667426.1"/>
    </source>
</evidence>
<dbReference type="EMBL" id="JAKHPH010000006">
    <property type="protein sequence ID" value="MCZ3667426.1"/>
    <property type="molecule type" value="Genomic_DNA"/>
</dbReference>
<dbReference type="AlphaFoldDB" id="A0AAW5WT65"/>
<feature type="region of interest" description="Disordered" evidence="1">
    <location>
        <begin position="109"/>
        <end position="168"/>
    </location>
</feature>
<sequence length="270" mass="30833">MNYLSISINFARQIPMLNPTTGEIALFHALLDLKNIDMNFKDKTGKRKSWADGFDPTSATLQLYSGLSANGIVKAREKLKALGLIDFKSRGRRKSTIYKLLDLSSDKSAFNSSDNSSDISGDNSSDISGDNSSDNSVPLNKTKQDKTKQDNNSEKSETPSHKPKPKFMPESVEYQLAMRLFKWIHYNNPKHLALTNKQEQQWADNIRLMIQHDHRSPQEIKSVIDWCQSHQFWKTNILSTAKLRKQFDTLTVQMDNDSGTKRSNKKRVYS</sequence>
<comment type="caution">
    <text evidence="2">The sequence shown here is derived from an EMBL/GenBank/DDBJ whole genome shotgun (WGS) entry which is preliminary data.</text>
</comment>
<evidence type="ECO:0000313" key="3">
    <source>
        <dbReference type="Proteomes" id="UP001212401"/>
    </source>
</evidence>
<feature type="compositionally biased region" description="Low complexity" evidence="1">
    <location>
        <begin position="109"/>
        <end position="136"/>
    </location>
</feature>
<proteinExistence type="predicted"/>